<evidence type="ECO:0000313" key="3">
    <source>
        <dbReference type="Proteomes" id="UP001597145"/>
    </source>
</evidence>
<name>A0ABW4FFC6_9PSEU</name>
<dbReference type="EMBL" id="JBHUCP010000003">
    <property type="protein sequence ID" value="MFD1528905.1"/>
    <property type="molecule type" value="Genomic_DNA"/>
</dbReference>
<keyword evidence="1" id="KW-0472">Membrane</keyword>
<protein>
    <submittedName>
        <fullName evidence="2">Uncharacterized protein</fullName>
    </submittedName>
</protein>
<sequence length="87" mass="9548">MEMDELLTFLLLRFALIAGVVLLVIAAVVVAVVLLRRAGRLDEASRYVAPVVRRSAANRRGAVGLAGRAAAQYLDSRNDRDRDRDGR</sequence>
<gene>
    <name evidence="2" type="ORF">ACFSCY_05585</name>
</gene>
<keyword evidence="1" id="KW-0812">Transmembrane</keyword>
<evidence type="ECO:0000256" key="1">
    <source>
        <dbReference type="SAM" id="Phobius"/>
    </source>
</evidence>
<accession>A0ABW4FFC6</accession>
<keyword evidence="3" id="KW-1185">Reference proteome</keyword>
<feature type="transmembrane region" description="Helical" evidence="1">
    <location>
        <begin position="6"/>
        <end position="35"/>
    </location>
</feature>
<keyword evidence="1" id="KW-1133">Transmembrane helix</keyword>
<dbReference type="Proteomes" id="UP001597145">
    <property type="component" value="Unassembled WGS sequence"/>
</dbReference>
<comment type="caution">
    <text evidence="2">The sequence shown here is derived from an EMBL/GenBank/DDBJ whole genome shotgun (WGS) entry which is preliminary data.</text>
</comment>
<organism evidence="2 3">
    <name type="scientific">Pseudonocardia aurantiaca</name>
    <dbReference type="NCBI Taxonomy" id="75290"/>
    <lineage>
        <taxon>Bacteria</taxon>
        <taxon>Bacillati</taxon>
        <taxon>Actinomycetota</taxon>
        <taxon>Actinomycetes</taxon>
        <taxon>Pseudonocardiales</taxon>
        <taxon>Pseudonocardiaceae</taxon>
        <taxon>Pseudonocardia</taxon>
    </lineage>
</organism>
<evidence type="ECO:0000313" key="2">
    <source>
        <dbReference type="EMBL" id="MFD1528905.1"/>
    </source>
</evidence>
<proteinExistence type="predicted"/>
<reference evidence="3" key="1">
    <citation type="journal article" date="2019" name="Int. J. Syst. Evol. Microbiol.">
        <title>The Global Catalogue of Microorganisms (GCM) 10K type strain sequencing project: providing services to taxonomists for standard genome sequencing and annotation.</title>
        <authorList>
            <consortium name="The Broad Institute Genomics Platform"/>
            <consortium name="The Broad Institute Genome Sequencing Center for Infectious Disease"/>
            <person name="Wu L."/>
            <person name="Ma J."/>
        </authorList>
    </citation>
    <scope>NUCLEOTIDE SEQUENCE [LARGE SCALE GENOMIC DNA]</scope>
    <source>
        <strain evidence="3">JCM 12165</strain>
    </source>
</reference>
<dbReference type="RefSeq" id="WP_343984865.1">
    <property type="nucleotide sequence ID" value="NZ_BAAAJG010000025.1"/>
</dbReference>